<dbReference type="Proteomes" id="UP000091820">
    <property type="component" value="Unassembled WGS sequence"/>
</dbReference>
<proteinExistence type="predicted"/>
<name>A0A1A9WF74_9MUSC</name>
<reference evidence="1" key="2">
    <citation type="submission" date="2020-05" db="UniProtKB">
        <authorList>
            <consortium name="EnsemblMetazoa"/>
        </authorList>
    </citation>
    <scope>IDENTIFICATION</scope>
    <source>
        <strain evidence="1">IAEA</strain>
    </source>
</reference>
<protein>
    <submittedName>
        <fullName evidence="1">Uncharacterized protein</fullName>
    </submittedName>
</protein>
<reference evidence="2" key="1">
    <citation type="submission" date="2014-03" db="EMBL/GenBank/DDBJ databases">
        <authorList>
            <person name="Aksoy S."/>
            <person name="Warren W."/>
            <person name="Wilson R.K."/>
        </authorList>
    </citation>
    <scope>NUCLEOTIDE SEQUENCE [LARGE SCALE GENOMIC DNA]</scope>
    <source>
        <strain evidence="2">IAEA</strain>
    </source>
</reference>
<keyword evidence="2" id="KW-1185">Reference proteome</keyword>
<dbReference type="VEuPathDB" id="VectorBase:GBRI017379"/>
<sequence>MNNIAADLNAEITTYCSRIDVISGAPIAPSASAASCLTIGSWLTSSKISFNIHNARLSCICPKQ</sequence>
<accession>A0A1A9WF74</accession>
<organism evidence="1 2">
    <name type="scientific">Glossina brevipalpis</name>
    <dbReference type="NCBI Taxonomy" id="37001"/>
    <lineage>
        <taxon>Eukaryota</taxon>
        <taxon>Metazoa</taxon>
        <taxon>Ecdysozoa</taxon>
        <taxon>Arthropoda</taxon>
        <taxon>Hexapoda</taxon>
        <taxon>Insecta</taxon>
        <taxon>Pterygota</taxon>
        <taxon>Neoptera</taxon>
        <taxon>Endopterygota</taxon>
        <taxon>Diptera</taxon>
        <taxon>Brachycera</taxon>
        <taxon>Muscomorpha</taxon>
        <taxon>Hippoboscoidea</taxon>
        <taxon>Glossinidae</taxon>
        <taxon>Glossina</taxon>
    </lineage>
</organism>
<dbReference type="EnsemblMetazoa" id="GBRI017379-RA">
    <property type="protein sequence ID" value="GBRI017379-PA"/>
    <property type="gene ID" value="GBRI017379"/>
</dbReference>
<evidence type="ECO:0000313" key="1">
    <source>
        <dbReference type="EnsemblMetazoa" id="GBRI017379-PA"/>
    </source>
</evidence>
<dbReference type="AlphaFoldDB" id="A0A1A9WF74"/>
<evidence type="ECO:0000313" key="2">
    <source>
        <dbReference type="Proteomes" id="UP000091820"/>
    </source>
</evidence>